<accession>A0A9X3LHX8</accession>
<comment type="caution">
    <text evidence="1">The sequence shown here is derived from an EMBL/GenBank/DDBJ whole genome shotgun (WGS) entry which is preliminary data.</text>
</comment>
<dbReference type="PROSITE" id="PS51257">
    <property type="entry name" value="PROKAR_LIPOPROTEIN"/>
    <property type="match status" value="1"/>
</dbReference>
<name>A0A9X3LHX8_9BACL</name>
<dbReference type="EMBL" id="JAMKBJ010000015">
    <property type="protein sequence ID" value="MCZ8538342.1"/>
    <property type="molecule type" value="Genomic_DNA"/>
</dbReference>
<protein>
    <submittedName>
        <fullName evidence="1">Nitrous oxide reductase accessory protein NosL</fullName>
    </submittedName>
</protein>
<organism evidence="1 2">
    <name type="scientific">Paenisporosarcina quisquiliarum</name>
    <dbReference type="NCBI Taxonomy" id="365346"/>
    <lineage>
        <taxon>Bacteria</taxon>
        <taxon>Bacillati</taxon>
        <taxon>Bacillota</taxon>
        <taxon>Bacilli</taxon>
        <taxon>Bacillales</taxon>
        <taxon>Caryophanaceae</taxon>
        <taxon>Paenisporosarcina</taxon>
    </lineage>
</organism>
<dbReference type="PANTHER" id="PTHR41247:SF1">
    <property type="entry name" value="HTH-TYPE TRANSCRIPTIONAL REPRESSOR YCNK"/>
    <property type="match status" value="1"/>
</dbReference>
<proteinExistence type="predicted"/>
<dbReference type="PANTHER" id="PTHR41247">
    <property type="entry name" value="HTH-TYPE TRANSCRIPTIONAL REPRESSOR YCNK"/>
    <property type="match status" value="1"/>
</dbReference>
<dbReference type="Pfam" id="PF05573">
    <property type="entry name" value="NosL"/>
    <property type="match status" value="1"/>
</dbReference>
<sequence length="161" mass="18074">MEKTRQIVKMKSIGYFSVLFLLGLFGCGPKDISPHAIQPEVDTCAVCHMSIVDEAYAAQTVYTNGDYKVFDDLGCLVQYAVEKQTADVGANYVKDAETAEWLQADQATFVYHPDFWTPMSYGVLAFATPQKAEAYIDREGKGKILKQSDLQQHEWGVHDHE</sequence>
<dbReference type="RefSeq" id="WP_269927414.1">
    <property type="nucleotide sequence ID" value="NZ_JAMKBJ010000015.1"/>
</dbReference>
<dbReference type="Proteomes" id="UP001152173">
    <property type="component" value="Unassembled WGS sequence"/>
</dbReference>
<dbReference type="SUPFAM" id="SSF160387">
    <property type="entry name" value="NosL/MerB-like"/>
    <property type="match status" value="1"/>
</dbReference>
<keyword evidence="2" id="KW-1185">Reference proteome</keyword>
<dbReference type="InterPro" id="IPR008719">
    <property type="entry name" value="N2O_reductase_NosL"/>
</dbReference>
<reference evidence="1" key="1">
    <citation type="submission" date="2022-05" db="EMBL/GenBank/DDBJ databases">
        <authorList>
            <person name="Colautti A."/>
            <person name="Iacumin L."/>
        </authorList>
    </citation>
    <scope>NUCLEOTIDE SEQUENCE</scope>
    <source>
        <strain evidence="1">SK 55</strain>
    </source>
</reference>
<dbReference type="AlphaFoldDB" id="A0A9X3LHX8"/>
<evidence type="ECO:0000313" key="2">
    <source>
        <dbReference type="Proteomes" id="UP001152173"/>
    </source>
</evidence>
<evidence type="ECO:0000313" key="1">
    <source>
        <dbReference type="EMBL" id="MCZ8538342.1"/>
    </source>
</evidence>
<gene>
    <name evidence="1" type="ORF">M9R32_14190</name>
</gene>